<dbReference type="Proteomes" id="UP000712600">
    <property type="component" value="Unassembled WGS sequence"/>
</dbReference>
<gene>
    <name evidence="1" type="ORF">F2Q69_00043203</name>
</gene>
<reference evidence="1" key="1">
    <citation type="submission" date="2019-12" db="EMBL/GenBank/DDBJ databases">
        <title>Genome sequencing and annotation of Brassica cretica.</title>
        <authorList>
            <person name="Studholme D.J."/>
            <person name="Sarris P."/>
        </authorList>
    </citation>
    <scope>NUCLEOTIDE SEQUENCE</scope>
    <source>
        <strain evidence="1">PFS-109/04</strain>
        <tissue evidence="1">Leaf</tissue>
    </source>
</reference>
<organism evidence="1 2">
    <name type="scientific">Brassica cretica</name>
    <name type="common">Mustard</name>
    <dbReference type="NCBI Taxonomy" id="69181"/>
    <lineage>
        <taxon>Eukaryota</taxon>
        <taxon>Viridiplantae</taxon>
        <taxon>Streptophyta</taxon>
        <taxon>Embryophyta</taxon>
        <taxon>Tracheophyta</taxon>
        <taxon>Spermatophyta</taxon>
        <taxon>Magnoliopsida</taxon>
        <taxon>eudicotyledons</taxon>
        <taxon>Gunneridae</taxon>
        <taxon>Pentapetalae</taxon>
        <taxon>rosids</taxon>
        <taxon>malvids</taxon>
        <taxon>Brassicales</taxon>
        <taxon>Brassicaceae</taxon>
        <taxon>Brassiceae</taxon>
        <taxon>Brassica</taxon>
    </lineage>
</organism>
<sequence length="333" mass="38331">MEKSLEIWIRVGKSLWKSSWSWRNGLTRSRSLMMNGTLRENIWRLRQGLPSIDTNLMRSIDNYHHIIDKRPPYIIARHPLDSIELHSPDCIDRHPWLDELSGHMLEPGPIVERMQKSKASHPAVREHQRPPICAEEAVGFHKRPKMIHEPVKIVVPCAIFEVEFPIPPDQGAHLSSYIEVLNDHQHLESSQRGLQFRDEVYKGPAEATSIDTDRIPSNDTNKPASIKTITSTSIDTHRVSEQKEYEVCKNLFDGGTTTRPDKSGGKKRRNWKKIKRIKDGPQLSLIPHFSYGVRKSRVRSKCFSQPFAKLRALLIAEIIDKGEESMEEAFTKE</sequence>
<evidence type="ECO:0000313" key="1">
    <source>
        <dbReference type="EMBL" id="KAF3501441.1"/>
    </source>
</evidence>
<name>A0A8S9NH84_BRACR</name>
<proteinExistence type="predicted"/>
<comment type="caution">
    <text evidence="1">The sequence shown here is derived from an EMBL/GenBank/DDBJ whole genome shotgun (WGS) entry which is preliminary data.</text>
</comment>
<protein>
    <submittedName>
        <fullName evidence="1">Uncharacterized protein</fullName>
    </submittedName>
</protein>
<accession>A0A8S9NH84</accession>
<dbReference type="EMBL" id="QGKX02001621">
    <property type="protein sequence ID" value="KAF3501441.1"/>
    <property type="molecule type" value="Genomic_DNA"/>
</dbReference>
<dbReference type="AlphaFoldDB" id="A0A8S9NH84"/>
<evidence type="ECO:0000313" key="2">
    <source>
        <dbReference type="Proteomes" id="UP000712600"/>
    </source>
</evidence>